<gene>
    <name evidence="2" type="ORF">CNECB9_2610054</name>
</gene>
<dbReference type="EMBL" id="FMSH01000181">
    <property type="protein sequence ID" value="SCU75979.1"/>
    <property type="molecule type" value="Genomic_DNA"/>
</dbReference>
<dbReference type="GO" id="GO:0061504">
    <property type="term" value="P:cyclic threonylcarbamoyladenosine biosynthetic process"/>
    <property type="evidence" value="ECO:0007669"/>
    <property type="project" value="TreeGrafter"/>
</dbReference>
<evidence type="ECO:0000313" key="2">
    <source>
        <dbReference type="EMBL" id="SCU75979.1"/>
    </source>
</evidence>
<dbReference type="GO" id="GO:0061503">
    <property type="term" value="F:tRNA threonylcarbamoyladenosine dehydratase"/>
    <property type="evidence" value="ECO:0007669"/>
    <property type="project" value="TreeGrafter"/>
</dbReference>
<accession>A0A1K0IGB0</accession>
<sequence>MPASAFESARDAVAIWLNGDGAAFARKVRTGADSHRLSWEVDLRGGHPIVSSFRISLPRCFPAQPCELHVDKHLCLVLPHVEEDGRVCLGSSAPPASYENGAWAVNEALKRFKTEFLDRIVDPIWVKKEFQEERLSYWSRYCERSQLTAPSAPRTTWLSLCGADALRQQGWLECASAVYAEPGKQQRRYGLQLVSTGKEDPNELAQRHRWATGTLVRGNALIVALPPDTHWTPSTWPADFAALEVLVLESTGGIIRLGTWINQLGWAMTGAKQVQKPVSRKRQVQGDEVPMGYSPRLVVVLDGPFAFGFQISRARCLSEQPQLTPLKISRVDRDWALSRDHQLSTLDTRRTKRVLLLGCGSLGSPVAELIARAGIGALDIVDFEAFEAPNVARHSLGLTSLSKSKAAEMAARIQKEVPECAVSGFVAAAAPWLARFRSEDYDLVIDCTGESCVRTMLAAVRSDLIGAAPIVHAWIEPFCAAAHVVVSPWNVPWPAADPADALINAADFAPGTAKVTLPACNDGFHPYGAADVMQAAAFAAERIIGLLDARNADAVVYSWVRAKAFFDALGVPVQIRGIVPAEGGKFSAIMMERSLEKLLAA</sequence>
<dbReference type="PANTHER" id="PTHR43267">
    <property type="entry name" value="TRNA THREONYLCARBAMOYLADENOSINE DEHYDRATASE"/>
    <property type="match status" value="1"/>
</dbReference>
<dbReference type="InterPro" id="IPR035985">
    <property type="entry name" value="Ubiquitin-activating_enz"/>
</dbReference>
<reference evidence="2" key="1">
    <citation type="submission" date="2016-09" db="EMBL/GenBank/DDBJ databases">
        <authorList>
            <person name="Capua I."/>
            <person name="De Benedictis P."/>
            <person name="Joannis T."/>
            <person name="Lombin L.H."/>
            <person name="Cattoli G."/>
        </authorList>
    </citation>
    <scope>NUCLEOTIDE SEQUENCE</scope>
    <source>
        <strain evidence="2">B9</strain>
    </source>
</reference>
<dbReference type="Gene3D" id="3.40.50.720">
    <property type="entry name" value="NAD(P)-binding Rossmann-like Domain"/>
    <property type="match status" value="1"/>
</dbReference>
<dbReference type="Pfam" id="PF00899">
    <property type="entry name" value="ThiF"/>
    <property type="match status" value="1"/>
</dbReference>
<dbReference type="AlphaFoldDB" id="A0A1K0IGB0"/>
<dbReference type="InterPro" id="IPR045886">
    <property type="entry name" value="ThiF/MoeB/HesA"/>
</dbReference>
<dbReference type="SUPFAM" id="SSF69572">
    <property type="entry name" value="Activating enzymes of the ubiquitin-like proteins"/>
    <property type="match status" value="1"/>
</dbReference>
<proteinExistence type="predicted"/>
<feature type="domain" description="THIF-type NAD/FAD binding fold" evidence="1">
    <location>
        <begin position="348"/>
        <end position="458"/>
    </location>
</feature>
<organism evidence="2">
    <name type="scientific">Cupriavidus necator</name>
    <name type="common">Alcaligenes eutrophus</name>
    <name type="synonym">Ralstonia eutropha</name>
    <dbReference type="NCBI Taxonomy" id="106590"/>
    <lineage>
        <taxon>Bacteria</taxon>
        <taxon>Pseudomonadati</taxon>
        <taxon>Pseudomonadota</taxon>
        <taxon>Betaproteobacteria</taxon>
        <taxon>Burkholderiales</taxon>
        <taxon>Burkholderiaceae</taxon>
        <taxon>Cupriavidus</taxon>
    </lineage>
</organism>
<name>A0A1K0IGB0_CUPNE</name>
<protein>
    <submittedName>
        <fullName evidence="2">UBA/THIF-type NAD/FAD binding protein</fullName>
    </submittedName>
</protein>
<dbReference type="GO" id="GO:0008641">
    <property type="term" value="F:ubiquitin-like modifier activating enzyme activity"/>
    <property type="evidence" value="ECO:0007669"/>
    <property type="project" value="InterPro"/>
</dbReference>
<evidence type="ECO:0000259" key="1">
    <source>
        <dbReference type="Pfam" id="PF00899"/>
    </source>
</evidence>
<dbReference type="InterPro" id="IPR000594">
    <property type="entry name" value="ThiF_NAD_FAD-bd"/>
</dbReference>
<dbReference type="RefSeq" id="WP_340524996.1">
    <property type="nucleotide sequence ID" value="NZ_FMSH01000181.1"/>
</dbReference>
<dbReference type="PANTHER" id="PTHR43267:SF1">
    <property type="entry name" value="TRNA THREONYLCARBAMOYLADENOSINE DEHYDRATASE"/>
    <property type="match status" value="1"/>
</dbReference>